<dbReference type="GO" id="GO:0008531">
    <property type="term" value="F:riboflavin kinase activity"/>
    <property type="evidence" value="ECO:0007669"/>
    <property type="project" value="UniProtKB-UniRule"/>
</dbReference>
<evidence type="ECO:0000256" key="2">
    <source>
        <dbReference type="ARBA" id="ARBA00004726"/>
    </source>
</evidence>
<dbReference type="UniPathway" id="UPA00276">
    <property type="reaction ID" value="UER00406"/>
</dbReference>
<feature type="domain" description="Riboflavin kinase" evidence="16">
    <location>
        <begin position="182"/>
        <end position="309"/>
    </location>
</feature>
<comment type="catalytic activity">
    <reaction evidence="14 15">
        <text>FMN + ATP + H(+) = FAD + diphosphate</text>
        <dbReference type="Rhea" id="RHEA:17237"/>
        <dbReference type="ChEBI" id="CHEBI:15378"/>
        <dbReference type="ChEBI" id="CHEBI:30616"/>
        <dbReference type="ChEBI" id="CHEBI:33019"/>
        <dbReference type="ChEBI" id="CHEBI:57692"/>
        <dbReference type="ChEBI" id="CHEBI:58210"/>
        <dbReference type="EC" id="2.7.7.2"/>
    </reaction>
</comment>
<comment type="function">
    <text evidence="1">Catalyzes the phosphorylation of riboflavin to FMN followed by the adenylation of FMN to FAD.</text>
</comment>
<dbReference type="NCBIfam" id="NF004160">
    <property type="entry name" value="PRK05627.1-3"/>
    <property type="match status" value="1"/>
</dbReference>
<evidence type="ECO:0000256" key="9">
    <source>
        <dbReference type="ARBA" id="ARBA00022777"/>
    </source>
</evidence>
<comment type="similarity">
    <text evidence="15">Belongs to the ribF family.</text>
</comment>
<dbReference type="CDD" id="cd02064">
    <property type="entry name" value="FAD_synthetase_N"/>
    <property type="match status" value="1"/>
</dbReference>
<dbReference type="InterPro" id="IPR023465">
    <property type="entry name" value="Riboflavin_kinase_dom_sf"/>
</dbReference>
<evidence type="ECO:0000256" key="11">
    <source>
        <dbReference type="ARBA" id="ARBA00022840"/>
    </source>
</evidence>
<organism evidence="17 18">
    <name type="scientific">Mangrovibacterium diazotrophicum</name>
    <dbReference type="NCBI Taxonomy" id="1261403"/>
    <lineage>
        <taxon>Bacteria</taxon>
        <taxon>Pseudomonadati</taxon>
        <taxon>Bacteroidota</taxon>
        <taxon>Bacteroidia</taxon>
        <taxon>Marinilabiliales</taxon>
        <taxon>Prolixibacteraceae</taxon>
        <taxon>Mangrovibacterium</taxon>
    </lineage>
</organism>
<evidence type="ECO:0000313" key="18">
    <source>
        <dbReference type="Proteomes" id="UP000283387"/>
    </source>
</evidence>
<dbReference type="Pfam" id="PF06574">
    <property type="entry name" value="FAD_syn"/>
    <property type="match status" value="1"/>
</dbReference>
<dbReference type="InterPro" id="IPR023468">
    <property type="entry name" value="Riboflavin_kinase"/>
</dbReference>
<dbReference type="SUPFAM" id="SSF52374">
    <property type="entry name" value="Nucleotidylyl transferase"/>
    <property type="match status" value="1"/>
</dbReference>
<dbReference type="PANTHER" id="PTHR22749:SF6">
    <property type="entry name" value="RIBOFLAVIN KINASE"/>
    <property type="match status" value="1"/>
</dbReference>
<dbReference type="AlphaFoldDB" id="A0A419W8D8"/>
<keyword evidence="5 15" id="KW-0288">FMN</keyword>
<keyword evidence="6 15" id="KW-0808">Transferase</keyword>
<keyword evidence="7 15" id="KW-0548">Nucleotidyltransferase</keyword>
<dbReference type="PIRSF" id="PIRSF004491">
    <property type="entry name" value="FAD_Synth"/>
    <property type="match status" value="1"/>
</dbReference>
<dbReference type="InterPro" id="IPR014729">
    <property type="entry name" value="Rossmann-like_a/b/a_fold"/>
</dbReference>
<dbReference type="UniPathway" id="UPA00277">
    <property type="reaction ID" value="UER00407"/>
</dbReference>
<proteinExistence type="inferred from homology"/>
<sequence length="313" mass="36138">MKIYRDINDFHVENPILTIGSFDGVHLGHFKIINRLKEIAKQNNGESVIFTFYPHPRLVLFPDERNLRLLTTLHEKIRLFERAGIDHLIIFPFTKEFSQLSYSEFVRQVLVEKLKIKTLVVGYDHKFGKNREGSYEMLQGLSQEFNFQLEKLDVLLMDDVNISSTKIRDALQEGNVKRANKYLGYPYTLHGHVVEGQKLGRKIQFPTANIEASDPNKLIPGFGVYAVYVNVGAVKHQGMLNIGIRPTVNHNADHRSIEVHIIGFEGDLYYKEIELEFVARIREEKKFSSIDELRAQLEEDKQVVVQTLADSQQ</sequence>
<dbReference type="Gene3D" id="2.40.30.30">
    <property type="entry name" value="Riboflavin kinase-like"/>
    <property type="match status" value="1"/>
</dbReference>
<evidence type="ECO:0000259" key="16">
    <source>
        <dbReference type="SMART" id="SM00904"/>
    </source>
</evidence>
<evidence type="ECO:0000256" key="14">
    <source>
        <dbReference type="ARBA" id="ARBA00049494"/>
    </source>
</evidence>
<comment type="catalytic activity">
    <reaction evidence="13 15">
        <text>riboflavin + ATP = FMN + ADP + H(+)</text>
        <dbReference type="Rhea" id="RHEA:14357"/>
        <dbReference type="ChEBI" id="CHEBI:15378"/>
        <dbReference type="ChEBI" id="CHEBI:30616"/>
        <dbReference type="ChEBI" id="CHEBI:57986"/>
        <dbReference type="ChEBI" id="CHEBI:58210"/>
        <dbReference type="ChEBI" id="CHEBI:456216"/>
        <dbReference type="EC" id="2.7.1.26"/>
    </reaction>
</comment>
<evidence type="ECO:0000313" key="17">
    <source>
        <dbReference type="EMBL" id="RKD91716.1"/>
    </source>
</evidence>
<dbReference type="NCBIfam" id="NF004162">
    <property type="entry name" value="PRK05627.1-5"/>
    <property type="match status" value="1"/>
</dbReference>
<dbReference type="GO" id="GO:0003919">
    <property type="term" value="F:FMN adenylyltransferase activity"/>
    <property type="evidence" value="ECO:0007669"/>
    <property type="project" value="UniProtKB-UniRule"/>
</dbReference>
<keyword evidence="9 15" id="KW-0418">Kinase</keyword>
<evidence type="ECO:0000256" key="12">
    <source>
        <dbReference type="ARBA" id="ARBA00023268"/>
    </source>
</evidence>
<keyword evidence="18" id="KW-1185">Reference proteome</keyword>
<evidence type="ECO:0000256" key="6">
    <source>
        <dbReference type="ARBA" id="ARBA00022679"/>
    </source>
</evidence>
<dbReference type="SMART" id="SM00904">
    <property type="entry name" value="Flavokinase"/>
    <property type="match status" value="1"/>
</dbReference>
<comment type="pathway">
    <text evidence="2 15">Cofactor biosynthesis; FAD biosynthesis; FAD from FMN: step 1/1.</text>
</comment>
<dbReference type="GO" id="GO:0005524">
    <property type="term" value="F:ATP binding"/>
    <property type="evidence" value="ECO:0007669"/>
    <property type="project" value="UniProtKB-UniRule"/>
</dbReference>
<dbReference type="NCBIfam" id="TIGR00083">
    <property type="entry name" value="ribF"/>
    <property type="match status" value="1"/>
</dbReference>
<evidence type="ECO:0000256" key="15">
    <source>
        <dbReference type="PIRNR" id="PIRNR004491"/>
    </source>
</evidence>
<evidence type="ECO:0000256" key="7">
    <source>
        <dbReference type="ARBA" id="ARBA00022695"/>
    </source>
</evidence>
<keyword evidence="8 15" id="KW-0547">Nucleotide-binding</keyword>
<gene>
    <name evidence="17" type="ORF">BC643_2080</name>
</gene>
<name>A0A419W8D8_9BACT</name>
<dbReference type="EC" id="2.7.7.2" evidence="15"/>
<comment type="caution">
    <text evidence="17">The sequence shown here is derived from an EMBL/GenBank/DDBJ whole genome shotgun (WGS) entry which is preliminary data.</text>
</comment>
<dbReference type="RefSeq" id="WP_120272995.1">
    <property type="nucleotide sequence ID" value="NZ_RAPN01000001.1"/>
</dbReference>
<keyword evidence="12" id="KW-0511">Multifunctional enzyme</keyword>
<dbReference type="Proteomes" id="UP000283387">
    <property type="component" value="Unassembled WGS sequence"/>
</dbReference>
<evidence type="ECO:0000256" key="13">
    <source>
        <dbReference type="ARBA" id="ARBA00047880"/>
    </source>
</evidence>
<evidence type="ECO:0000256" key="5">
    <source>
        <dbReference type="ARBA" id="ARBA00022643"/>
    </source>
</evidence>
<protein>
    <recommendedName>
        <fullName evidence="15">Riboflavin biosynthesis protein</fullName>
    </recommendedName>
    <domain>
        <recommendedName>
            <fullName evidence="15">Riboflavin kinase</fullName>
            <ecNumber evidence="15">2.7.1.26</ecNumber>
        </recommendedName>
        <alternativeName>
            <fullName evidence="15">Flavokinase</fullName>
        </alternativeName>
    </domain>
    <domain>
        <recommendedName>
            <fullName evidence="15">FMN adenylyltransferase</fullName>
            <ecNumber evidence="15">2.7.7.2</ecNumber>
        </recommendedName>
        <alternativeName>
            <fullName evidence="15">FAD pyrophosphorylase</fullName>
        </alternativeName>
        <alternativeName>
            <fullName evidence="15">FAD synthase</fullName>
        </alternativeName>
    </domain>
</protein>
<dbReference type="Pfam" id="PF01687">
    <property type="entry name" value="Flavokinase"/>
    <property type="match status" value="1"/>
</dbReference>
<dbReference type="NCBIfam" id="TIGR00125">
    <property type="entry name" value="cyt_tran_rel"/>
    <property type="match status" value="1"/>
</dbReference>
<evidence type="ECO:0000256" key="10">
    <source>
        <dbReference type="ARBA" id="ARBA00022827"/>
    </source>
</evidence>
<evidence type="ECO:0000256" key="4">
    <source>
        <dbReference type="ARBA" id="ARBA00022630"/>
    </source>
</evidence>
<evidence type="ECO:0000256" key="3">
    <source>
        <dbReference type="ARBA" id="ARBA00005201"/>
    </source>
</evidence>
<dbReference type="FunFam" id="3.40.50.620:FF:000021">
    <property type="entry name" value="Riboflavin biosynthesis protein"/>
    <property type="match status" value="1"/>
</dbReference>
<dbReference type="InterPro" id="IPR004821">
    <property type="entry name" value="Cyt_trans-like"/>
</dbReference>
<dbReference type="OrthoDB" id="9803667at2"/>
<accession>A0A419W8D8</accession>
<dbReference type="InterPro" id="IPR015865">
    <property type="entry name" value="Riboflavin_kinase_bac/euk"/>
</dbReference>
<keyword evidence="10 15" id="KW-0274">FAD</keyword>
<reference evidence="17 18" key="1">
    <citation type="submission" date="2018-09" db="EMBL/GenBank/DDBJ databases">
        <title>Genomic Encyclopedia of Archaeal and Bacterial Type Strains, Phase II (KMG-II): from individual species to whole genera.</title>
        <authorList>
            <person name="Goeker M."/>
        </authorList>
    </citation>
    <scope>NUCLEOTIDE SEQUENCE [LARGE SCALE GENOMIC DNA]</scope>
    <source>
        <strain evidence="17 18">DSM 27148</strain>
    </source>
</reference>
<dbReference type="InterPro" id="IPR015864">
    <property type="entry name" value="FAD_synthase"/>
</dbReference>
<dbReference type="SUPFAM" id="SSF82114">
    <property type="entry name" value="Riboflavin kinase-like"/>
    <property type="match status" value="1"/>
</dbReference>
<dbReference type="GO" id="GO:0009398">
    <property type="term" value="P:FMN biosynthetic process"/>
    <property type="evidence" value="ECO:0007669"/>
    <property type="project" value="UniProtKB-UniRule"/>
</dbReference>
<evidence type="ECO:0000256" key="1">
    <source>
        <dbReference type="ARBA" id="ARBA00002121"/>
    </source>
</evidence>
<evidence type="ECO:0000256" key="8">
    <source>
        <dbReference type="ARBA" id="ARBA00022741"/>
    </source>
</evidence>
<dbReference type="InterPro" id="IPR002606">
    <property type="entry name" value="Riboflavin_kinase_bac"/>
</dbReference>
<keyword evidence="4 15" id="KW-0285">Flavoprotein</keyword>
<dbReference type="PANTHER" id="PTHR22749">
    <property type="entry name" value="RIBOFLAVIN KINASE/FMN ADENYLYLTRANSFERASE"/>
    <property type="match status" value="1"/>
</dbReference>
<dbReference type="EC" id="2.7.1.26" evidence="15"/>
<keyword evidence="11 15" id="KW-0067">ATP-binding</keyword>
<dbReference type="GO" id="GO:0009231">
    <property type="term" value="P:riboflavin biosynthetic process"/>
    <property type="evidence" value="ECO:0007669"/>
    <property type="project" value="InterPro"/>
</dbReference>
<dbReference type="EMBL" id="RAPN01000001">
    <property type="protein sequence ID" value="RKD91716.1"/>
    <property type="molecule type" value="Genomic_DNA"/>
</dbReference>
<comment type="pathway">
    <text evidence="3 15">Cofactor biosynthesis; FMN biosynthesis; FMN from riboflavin (ATP route): step 1/1.</text>
</comment>
<dbReference type="Gene3D" id="3.40.50.620">
    <property type="entry name" value="HUPs"/>
    <property type="match status" value="1"/>
</dbReference>
<dbReference type="GO" id="GO:0006747">
    <property type="term" value="P:FAD biosynthetic process"/>
    <property type="evidence" value="ECO:0007669"/>
    <property type="project" value="UniProtKB-UniRule"/>
</dbReference>